<dbReference type="EMBL" id="KV440972">
    <property type="protein sequence ID" value="OAD79951.1"/>
    <property type="molecule type" value="Genomic_DNA"/>
</dbReference>
<sequence>MASAFFYGTLMSDDVLLRVLCGPYATPDIKQQKKDALQLRPASLIGHQRFALKGLPFPGIIRTKSEDQVRGILCEGLNANDVMRLDEFEGPEYDRSTAAAMVDGQRVPCQVYLWIGGEQHLESHDWELEGFVKGALVDWLKDRSEFNMSDTLDI</sequence>
<feature type="domain" description="Gamma-glutamylcyclotransferase AIG2-like" evidence="4">
    <location>
        <begin position="5"/>
        <end position="127"/>
    </location>
</feature>
<dbReference type="Gene3D" id="3.10.490.10">
    <property type="entry name" value="Gamma-glutamyl cyclotransferase-like"/>
    <property type="match status" value="1"/>
</dbReference>
<dbReference type="Proteomes" id="UP000077315">
    <property type="component" value="Unassembled WGS sequence"/>
</dbReference>
<dbReference type="SUPFAM" id="SSF110857">
    <property type="entry name" value="Gamma-glutamyl cyclotransferase-like"/>
    <property type="match status" value="1"/>
</dbReference>
<accession>A0A167QMY8</accession>
<dbReference type="InterPro" id="IPR036568">
    <property type="entry name" value="GGCT-like_sf"/>
</dbReference>
<dbReference type="GeneID" id="28994517"/>
<dbReference type="PANTHER" id="PTHR31544:SF2">
    <property type="entry name" value="AIG2-LIKE PROTEIN D"/>
    <property type="match status" value="1"/>
</dbReference>
<dbReference type="VEuPathDB" id="FungiDB:PHYBLDRAFT_157395"/>
<reference evidence="6" key="1">
    <citation type="submission" date="2015-06" db="EMBL/GenBank/DDBJ databases">
        <title>Expansion of signal transduction pathways in fungi by whole-genome duplication.</title>
        <authorList>
            <consortium name="DOE Joint Genome Institute"/>
            <person name="Corrochano L.M."/>
            <person name="Kuo A."/>
            <person name="Marcet-Houben M."/>
            <person name="Polaino S."/>
            <person name="Salamov A."/>
            <person name="Villalobos J.M."/>
            <person name="Alvarez M.I."/>
            <person name="Avalos J."/>
            <person name="Benito E.P."/>
            <person name="Benoit I."/>
            <person name="Burger G."/>
            <person name="Camino L.P."/>
            <person name="Canovas D."/>
            <person name="Cerda-Olmedo E."/>
            <person name="Cheng J.-F."/>
            <person name="Dominguez A."/>
            <person name="Elias M."/>
            <person name="Eslava A.P."/>
            <person name="Glaser F."/>
            <person name="Grimwood J."/>
            <person name="Gutierrez G."/>
            <person name="Heitman J."/>
            <person name="Henrissat B."/>
            <person name="Iturriaga E.A."/>
            <person name="Lang B.F."/>
            <person name="Lavin J.L."/>
            <person name="Lee S."/>
            <person name="Li W."/>
            <person name="Lindquist E."/>
            <person name="Lopez-Garcia S."/>
            <person name="Luque E.M."/>
            <person name="Marcos A.T."/>
            <person name="Martin J."/>
            <person name="McCluskey K."/>
            <person name="Medina H.R."/>
            <person name="Miralles-Duran A."/>
            <person name="Miyazaki A."/>
            <person name="Munoz-Torres E."/>
            <person name="Oguiza J.A."/>
            <person name="Ohm R."/>
            <person name="Olmedo M."/>
            <person name="Orejas M."/>
            <person name="Ortiz-Castellanos L."/>
            <person name="Pisabarro A.G."/>
            <person name="Rodriguez-Romero J."/>
            <person name="Ruiz-Herrera J."/>
            <person name="Ruiz-Vazquez R."/>
            <person name="Sanz C."/>
            <person name="Schackwitz W."/>
            <person name="Schmutz J."/>
            <person name="Shahriari M."/>
            <person name="Shelest E."/>
            <person name="Silva-Franco F."/>
            <person name="Soanes D."/>
            <person name="Syed K."/>
            <person name="Tagua V.G."/>
            <person name="Talbot N.J."/>
            <person name="Thon M."/>
            <person name="De vries R.P."/>
            <person name="Wiebenga A."/>
            <person name="Yadav J.S."/>
            <person name="Braun E.L."/>
            <person name="Baker S."/>
            <person name="Garre V."/>
            <person name="Horwitz B."/>
            <person name="Torres-Martinez S."/>
            <person name="Idnurm A."/>
            <person name="Herrera-Estrella A."/>
            <person name="Gabaldon T."/>
            <person name="Grigoriev I.V."/>
        </authorList>
    </citation>
    <scope>NUCLEOTIDE SEQUENCE [LARGE SCALE GENOMIC DNA]</scope>
    <source>
        <strain evidence="6">NRRL 1555(-)</strain>
    </source>
</reference>
<evidence type="ECO:0000259" key="4">
    <source>
        <dbReference type="Pfam" id="PF06094"/>
    </source>
</evidence>
<evidence type="ECO:0000313" key="6">
    <source>
        <dbReference type="Proteomes" id="UP000077315"/>
    </source>
</evidence>
<dbReference type="RefSeq" id="XP_018297991.1">
    <property type="nucleotide sequence ID" value="XM_018433611.1"/>
</dbReference>
<dbReference type="OrthoDB" id="1044435at2759"/>
<keyword evidence="2" id="KW-0808">Transferase</keyword>
<dbReference type="InterPro" id="IPR045038">
    <property type="entry name" value="AIG2-like"/>
</dbReference>
<proteinExistence type="inferred from homology"/>
<protein>
    <recommendedName>
        <fullName evidence="3">Putative gamma-glutamylcyclotransferase</fullName>
    </recommendedName>
</protein>
<keyword evidence="6" id="KW-1185">Reference proteome</keyword>
<dbReference type="InterPro" id="IPR009288">
    <property type="entry name" value="AIG2-like_dom"/>
</dbReference>
<dbReference type="GO" id="GO:0016740">
    <property type="term" value="F:transferase activity"/>
    <property type="evidence" value="ECO:0007669"/>
    <property type="project" value="UniProtKB-KW"/>
</dbReference>
<name>A0A167QMY8_PHYB8</name>
<evidence type="ECO:0000256" key="1">
    <source>
        <dbReference type="ARBA" id="ARBA00008861"/>
    </source>
</evidence>
<comment type="similarity">
    <text evidence="1">Belongs to the gamma-glutamylcyclotransferase family.</text>
</comment>
<dbReference type="AlphaFoldDB" id="A0A167QMY8"/>
<dbReference type="CDD" id="cd06661">
    <property type="entry name" value="GGCT_like"/>
    <property type="match status" value="1"/>
</dbReference>
<dbReference type="PANTHER" id="PTHR31544">
    <property type="entry name" value="AIG2-LIKE PROTEIN D"/>
    <property type="match status" value="1"/>
</dbReference>
<evidence type="ECO:0000313" key="5">
    <source>
        <dbReference type="EMBL" id="OAD79951.1"/>
    </source>
</evidence>
<gene>
    <name evidence="5" type="ORF">PHYBLDRAFT_157395</name>
</gene>
<organism evidence="5 6">
    <name type="scientific">Phycomyces blakesleeanus (strain ATCC 8743b / DSM 1359 / FGSC 10004 / NBRC 33097 / NRRL 1555)</name>
    <dbReference type="NCBI Taxonomy" id="763407"/>
    <lineage>
        <taxon>Eukaryota</taxon>
        <taxon>Fungi</taxon>
        <taxon>Fungi incertae sedis</taxon>
        <taxon>Mucoromycota</taxon>
        <taxon>Mucoromycotina</taxon>
        <taxon>Mucoromycetes</taxon>
        <taxon>Mucorales</taxon>
        <taxon>Phycomycetaceae</taxon>
        <taxon>Phycomyces</taxon>
    </lineage>
</organism>
<dbReference type="Pfam" id="PF06094">
    <property type="entry name" value="GGACT"/>
    <property type="match status" value="1"/>
</dbReference>
<evidence type="ECO:0000256" key="3">
    <source>
        <dbReference type="ARBA" id="ARBA00030602"/>
    </source>
</evidence>
<dbReference type="InterPro" id="IPR013024">
    <property type="entry name" value="GGCT-like"/>
</dbReference>
<dbReference type="InParanoid" id="A0A167QMY8"/>
<evidence type="ECO:0000256" key="2">
    <source>
        <dbReference type="ARBA" id="ARBA00022679"/>
    </source>
</evidence>